<protein>
    <submittedName>
        <fullName evidence="2">Uncharacterized protein</fullName>
    </submittedName>
</protein>
<accession>A0A7S6VX19</accession>
<evidence type="ECO:0000313" key="2">
    <source>
        <dbReference type="EMBL" id="QOW46452.1"/>
    </source>
</evidence>
<evidence type="ECO:0000256" key="1">
    <source>
        <dbReference type="SAM" id="Phobius"/>
    </source>
</evidence>
<evidence type="ECO:0000313" key="3">
    <source>
        <dbReference type="Proteomes" id="UP000593966"/>
    </source>
</evidence>
<keyword evidence="1" id="KW-1133">Transmembrane helix</keyword>
<dbReference type="AlphaFoldDB" id="A0A7S6VX19"/>
<dbReference type="EMBL" id="CP048659">
    <property type="protein sequence ID" value="QOW46452.1"/>
    <property type="molecule type" value="Genomic_DNA"/>
</dbReference>
<keyword evidence="1" id="KW-0472">Membrane</keyword>
<keyword evidence="3" id="KW-1185">Reference proteome</keyword>
<reference evidence="2 3" key="1">
    <citation type="submission" date="2020-02" db="EMBL/GenBank/DDBJ databases">
        <title>Tigecycline-resistant Acinetobacter species from pigs and migratory birds.</title>
        <authorList>
            <person name="Chen C."/>
            <person name="Sun J."/>
            <person name="Liao X.-P."/>
            <person name="Liu Y.-H."/>
        </authorList>
    </citation>
    <scope>NUCLEOTIDE SEQUENCE [LARGE SCALE GENOMIC DNA]</scope>
    <source>
        <strain evidence="2 3">YH12207_T</strain>
    </source>
</reference>
<organism evidence="2 3">
    <name type="scientific">Acinetobacter piscicola</name>
    <dbReference type="NCBI Taxonomy" id="2006115"/>
    <lineage>
        <taxon>Bacteria</taxon>
        <taxon>Pseudomonadati</taxon>
        <taxon>Pseudomonadota</taxon>
        <taxon>Gammaproteobacteria</taxon>
        <taxon>Moraxellales</taxon>
        <taxon>Moraxellaceae</taxon>
        <taxon>Acinetobacter</taxon>
    </lineage>
</organism>
<dbReference type="RefSeq" id="WP_180097401.1">
    <property type="nucleotide sequence ID" value="NZ_CP048659.1"/>
</dbReference>
<gene>
    <name evidence="2" type="ORF">G0028_11400</name>
</gene>
<feature type="transmembrane region" description="Helical" evidence="1">
    <location>
        <begin position="71"/>
        <end position="89"/>
    </location>
</feature>
<sequence>MSKCSACNSSNTKKMHMVWAGGTRTGRSKSTGIGLSSRGTIGLGVGQGQSFSQSHLAAACTPPKNSKMPTIIVAILFFMFGLPLLQVSLSGFGEGSILSTIFGLPLFALVLYGLYKLYTYLSLKNKQKQEQYLRTWICLKCGNTYE</sequence>
<feature type="transmembrane region" description="Helical" evidence="1">
    <location>
        <begin position="95"/>
        <end position="118"/>
    </location>
</feature>
<dbReference type="Proteomes" id="UP000593966">
    <property type="component" value="Chromosome"/>
</dbReference>
<name>A0A7S6VX19_9GAMM</name>
<proteinExistence type="predicted"/>
<keyword evidence="1" id="KW-0812">Transmembrane</keyword>